<dbReference type="PANTHER" id="PTHR35391">
    <property type="entry name" value="C2H2-TYPE DOMAIN-CONTAINING PROTEIN-RELATED"/>
    <property type="match status" value="1"/>
</dbReference>
<dbReference type="EMBL" id="JAAOAM010000231">
    <property type="protein sequence ID" value="KAF5537582.1"/>
    <property type="molecule type" value="Genomic_DNA"/>
</dbReference>
<name>A0A8H5IKG9_9HYPO</name>
<accession>A0A8H5IKG9</accession>
<organism evidence="1 2">
    <name type="scientific">Fusarium mexicanum</name>
    <dbReference type="NCBI Taxonomy" id="751941"/>
    <lineage>
        <taxon>Eukaryota</taxon>
        <taxon>Fungi</taxon>
        <taxon>Dikarya</taxon>
        <taxon>Ascomycota</taxon>
        <taxon>Pezizomycotina</taxon>
        <taxon>Sordariomycetes</taxon>
        <taxon>Hypocreomycetidae</taxon>
        <taxon>Hypocreales</taxon>
        <taxon>Nectriaceae</taxon>
        <taxon>Fusarium</taxon>
        <taxon>Fusarium fujikuroi species complex</taxon>
    </lineage>
</organism>
<evidence type="ECO:0000313" key="1">
    <source>
        <dbReference type="EMBL" id="KAF5537582.1"/>
    </source>
</evidence>
<keyword evidence="2" id="KW-1185">Reference proteome</keyword>
<dbReference type="PANTHER" id="PTHR35391:SF7">
    <property type="entry name" value="C2H2-TYPE DOMAIN-CONTAINING PROTEIN"/>
    <property type="match status" value="1"/>
</dbReference>
<evidence type="ECO:0000313" key="2">
    <source>
        <dbReference type="Proteomes" id="UP000522262"/>
    </source>
</evidence>
<dbReference type="AlphaFoldDB" id="A0A8H5IKG9"/>
<dbReference type="Proteomes" id="UP000522262">
    <property type="component" value="Unassembled WGS sequence"/>
</dbReference>
<comment type="caution">
    <text evidence="1">The sequence shown here is derived from an EMBL/GenBank/DDBJ whole genome shotgun (WGS) entry which is preliminary data.</text>
</comment>
<gene>
    <name evidence="1" type="ORF">FMEXI_9789</name>
</gene>
<protein>
    <recommendedName>
        <fullName evidence="3">C2H2-type domain-containing protein</fullName>
    </recommendedName>
</protein>
<proteinExistence type="predicted"/>
<evidence type="ECO:0008006" key="3">
    <source>
        <dbReference type="Google" id="ProtNLM"/>
    </source>
</evidence>
<sequence>MSVSPTRETGGHSPQTTVAECAQRCFESFQHCLDSASKSDKLSAPWSKLSLVRIEDQLARFQLWTTNIRVFSTGRDSLDYRLRDVPDVQTSVIGLLQALEFRVKTCSRILDSILINSDTTPIEESVNKFVDSLHGVSSEIALLHKITNTIRRASKDTQDSRAAEGFTIRDDEGNDAGPFLQQIFANYVHDRFPGTTEEIRQRLASSMVLRRKRLLYRQERYGKKPIQVAQTISAPRISHPEPDIIKPLDDGERPAKRILLAAPTQSVVYSTATATTLSPEKFKKAIAPSVVSFSKTVNLSNNDDVVFPPAPTRALTQRYEKMERDIDDQCKQTLSTICGYNEGFELSAPTAKDRHIIAEVKSAHDRKLATAWNDCIEAVAEVTCPYCFHVLPVREVIDEQKWNYHVKNDLEPYVCLFETCHSSGHLYAHSNTWIKHMTEHALRWRCASRRHGEFVTDSKEHYLDHMKNSHSGVFTDAQLGVLADQNGRTNGPLFNACPLCGEEKENSALIDHLVGHMRSLAIKSLPPSQEDTNDFDAINVKQHSWGSSLSYSRSTIKNASTVDLNFSDTRGSGQFSEDPFIPSTISIAVNPSVGFDQPLRTVVTSYNHYSNMYHNPIPLTGLPALSISMTQYAMRLRGIVAGQDGRKSTGSRSMYYEGTQCQRINAYAASRNSRLNSFYTGI</sequence>
<reference evidence="1 2" key="1">
    <citation type="submission" date="2020-05" db="EMBL/GenBank/DDBJ databases">
        <title>Identification and distribution of gene clusters putatively required for synthesis of sphingolipid metabolism inhibitors in phylogenetically diverse species of the filamentous fungus Fusarium.</title>
        <authorList>
            <person name="Kim H.-S."/>
            <person name="Busman M."/>
            <person name="Brown D.W."/>
            <person name="Divon H."/>
            <person name="Uhlig S."/>
            <person name="Proctor R.H."/>
        </authorList>
    </citation>
    <scope>NUCLEOTIDE SEQUENCE [LARGE SCALE GENOMIC DNA]</scope>
    <source>
        <strain evidence="1 2">NRRL 53147</strain>
    </source>
</reference>